<evidence type="ECO:0000313" key="2">
    <source>
        <dbReference type="EMBL" id="SUN80701.1"/>
    </source>
</evidence>
<dbReference type="AlphaFoldDB" id="A0A380L5P8"/>
<dbReference type="Pfam" id="PF13280">
    <property type="entry name" value="WYL"/>
    <property type="match status" value="1"/>
</dbReference>
<organism evidence="2 3">
    <name type="scientific">Streptococcus milleri</name>
    <dbReference type="NCBI Taxonomy" id="33040"/>
    <lineage>
        <taxon>Bacteria</taxon>
        <taxon>Bacillati</taxon>
        <taxon>Bacillota</taxon>
        <taxon>Bacilli</taxon>
        <taxon>Lactobacillales</taxon>
        <taxon>Streptococcaceae</taxon>
        <taxon>Streptococcus</taxon>
    </lineage>
</organism>
<comment type="caution">
    <text evidence="2">The sequence shown here is derived from an EMBL/GenBank/DDBJ whole genome shotgun (WGS) entry which is preliminary data.</text>
</comment>
<dbReference type="PANTHER" id="PTHR34580">
    <property type="match status" value="1"/>
</dbReference>
<dbReference type="RefSeq" id="WP_181877611.1">
    <property type="nucleotide sequence ID" value="NZ_UHFT01000001.1"/>
</dbReference>
<name>A0A380L5P8_9STRE</name>
<evidence type="ECO:0000313" key="3">
    <source>
        <dbReference type="Proteomes" id="UP000255236"/>
    </source>
</evidence>
<dbReference type="InterPro" id="IPR026881">
    <property type="entry name" value="WYL_dom"/>
</dbReference>
<dbReference type="Proteomes" id="UP000255236">
    <property type="component" value="Unassembled WGS sequence"/>
</dbReference>
<sequence>MLFSFRLIELHDRLSKGGLLNKAKILVEFGIDSKTFQRDIDKLRLYYSEKGLGDIKYDRKNNCYRLESRPHQLSKKEIFALCKILIESRAFNKQEFIDIIDKLLKLYQKEEAKEVYRAINNEKVNYIEPQHGKDLISEIWELRQTITEQQVTQIDYKRADNKVKQHKVKPVGIIFSEFYFYLLAFQMDEKIKYPTIFRIDRIQKIDITNTRFSVPYSQRFSEAEFKKRIQFMYSGELKTVRFEFTGVLEALLDKLPTAQIEKEIEGGVIVKAEVFGNGIDMWLRSQGSRVKILGEESSTVWK</sequence>
<evidence type="ECO:0000259" key="1">
    <source>
        <dbReference type="Pfam" id="PF13280"/>
    </source>
</evidence>
<gene>
    <name evidence="2" type="ORF">NCTC11063_01409</name>
</gene>
<reference evidence="2" key="1">
    <citation type="submission" date="2018-06" db="EMBL/GenBank/DDBJ databases">
        <authorList>
            <consortium name="Pathogen Informatics"/>
            <person name="Doyle S."/>
        </authorList>
    </citation>
    <scope>NUCLEOTIDE SEQUENCE [LARGE SCALE GENOMIC DNA]</scope>
    <source>
        <strain evidence="2">NCTC11063</strain>
    </source>
</reference>
<dbReference type="PANTHER" id="PTHR34580:SF1">
    <property type="entry name" value="PROTEIN PAFC"/>
    <property type="match status" value="1"/>
</dbReference>
<dbReference type="PROSITE" id="PS52050">
    <property type="entry name" value="WYL"/>
    <property type="match status" value="1"/>
</dbReference>
<feature type="domain" description="WYL" evidence="1">
    <location>
        <begin position="141"/>
        <end position="206"/>
    </location>
</feature>
<proteinExistence type="predicted"/>
<keyword evidence="3" id="KW-1185">Reference proteome</keyword>
<dbReference type="InterPro" id="IPR051534">
    <property type="entry name" value="CBASS_pafABC_assoc_protein"/>
</dbReference>
<protein>
    <recommendedName>
        <fullName evidence="1">WYL domain-containing protein</fullName>
    </recommendedName>
</protein>
<dbReference type="EMBL" id="UHFT01000001">
    <property type="protein sequence ID" value="SUN80701.1"/>
    <property type="molecule type" value="Genomic_DNA"/>
</dbReference>
<accession>A0A380L5P8</accession>